<comment type="function">
    <text evidence="11">Catalytic subunit of cellulose synthase. It polymerizes uridine 5'-diphosphate glucose to cellulose.</text>
</comment>
<keyword evidence="4 11" id="KW-0328">Glycosyltransferase</keyword>
<keyword evidence="6 12" id="KW-0812">Transmembrane</keyword>
<dbReference type="InterPro" id="IPR050321">
    <property type="entry name" value="Glycosyltr_2/OpgH_subfam"/>
</dbReference>
<organism evidence="15">
    <name type="scientific">hydrothermal vent metagenome</name>
    <dbReference type="NCBI Taxonomy" id="652676"/>
    <lineage>
        <taxon>unclassified sequences</taxon>
        <taxon>metagenomes</taxon>
        <taxon>ecological metagenomes</taxon>
    </lineage>
</organism>
<dbReference type="Gene3D" id="2.40.10.220">
    <property type="entry name" value="predicted glycosyltransferase like domains"/>
    <property type="match status" value="1"/>
</dbReference>
<feature type="transmembrane region" description="Helical" evidence="12">
    <location>
        <begin position="122"/>
        <end position="139"/>
    </location>
</feature>
<dbReference type="CDD" id="cd06421">
    <property type="entry name" value="CESA_CelA_like"/>
    <property type="match status" value="1"/>
</dbReference>
<evidence type="ECO:0000256" key="11">
    <source>
        <dbReference type="RuleBase" id="RU365020"/>
    </source>
</evidence>
<dbReference type="GO" id="GO:0030244">
    <property type="term" value="P:cellulose biosynthetic process"/>
    <property type="evidence" value="ECO:0007669"/>
    <property type="project" value="UniProtKB-KW"/>
</dbReference>
<dbReference type="EMBL" id="UOFU01000382">
    <property type="protein sequence ID" value="VAX04468.1"/>
    <property type="molecule type" value="Genomic_DNA"/>
</dbReference>
<evidence type="ECO:0000256" key="4">
    <source>
        <dbReference type="ARBA" id="ARBA00022676"/>
    </source>
</evidence>
<feature type="transmembrane region" description="Helical" evidence="12">
    <location>
        <begin position="168"/>
        <end position="189"/>
    </location>
</feature>
<dbReference type="InterPro" id="IPR001173">
    <property type="entry name" value="Glyco_trans_2-like"/>
</dbReference>
<dbReference type="GO" id="GO:0016760">
    <property type="term" value="F:cellulose synthase (UDP-forming) activity"/>
    <property type="evidence" value="ECO:0007669"/>
    <property type="project" value="UniProtKB-EC"/>
</dbReference>
<dbReference type="NCBIfam" id="TIGR03030">
    <property type="entry name" value="CelA"/>
    <property type="match status" value="1"/>
</dbReference>
<evidence type="ECO:0000256" key="6">
    <source>
        <dbReference type="ARBA" id="ARBA00022692"/>
    </source>
</evidence>
<evidence type="ECO:0000256" key="2">
    <source>
        <dbReference type="ARBA" id="ARBA00022475"/>
    </source>
</evidence>
<evidence type="ECO:0000313" key="15">
    <source>
        <dbReference type="EMBL" id="VAX04468.1"/>
    </source>
</evidence>
<dbReference type="Pfam" id="PF07238">
    <property type="entry name" value="PilZ"/>
    <property type="match status" value="1"/>
</dbReference>
<dbReference type="Pfam" id="PF00535">
    <property type="entry name" value="Glycos_transf_2"/>
    <property type="match status" value="1"/>
</dbReference>
<dbReference type="GO" id="GO:0035438">
    <property type="term" value="F:cyclic-di-GMP binding"/>
    <property type="evidence" value="ECO:0007669"/>
    <property type="project" value="InterPro"/>
</dbReference>
<dbReference type="GO" id="GO:0006011">
    <property type="term" value="P:UDP-alpha-D-glucose metabolic process"/>
    <property type="evidence" value="ECO:0007669"/>
    <property type="project" value="InterPro"/>
</dbReference>
<keyword evidence="8 12" id="KW-1133">Transmembrane helix</keyword>
<gene>
    <name evidence="15" type="ORF">MNBD_GAMMA20-519</name>
</gene>
<dbReference type="InterPro" id="IPR003919">
    <property type="entry name" value="Cell_synth_A"/>
</dbReference>
<feature type="transmembrane region" description="Helical" evidence="12">
    <location>
        <begin position="493"/>
        <end position="518"/>
    </location>
</feature>
<dbReference type="GO" id="GO:0005886">
    <property type="term" value="C:plasma membrane"/>
    <property type="evidence" value="ECO:0007669"/>
    <property type="project" value="UniProtKB-SubCell"/>
</dbReference>
<accession>A0A3B1AYZ4</accession>
<dbReference type="InterPro" id="IPR029044">
    <property type="entry name" value="Nucleotide-diphossugar_trans"/>
</dbReference>
<feature type="transmembrane region" description="Helical" evidence="12">
    <location>
        <begin position="642"/>
        <end position="661"/>
    </location>
</feature>
<sequence>MDFDSNRQSNTISHRSLLFRMPRGFFRERIAPLFPHVDFRNLRPTDLIRILLQVLWLAIFRQNLPSFRPYVRVRWLRQRMKQGGKRLIRLIPGGLYQKLSRMRFRKPLEAIAKHDLRWNRPLGLAAYLLAAGILVIAIITPFSLLSQLVFMVLLWLIALSIRRIPGNLATLILIVLSVIASSRYLWWRINYTLNWDDLMDLTLGLGLLAAELFAWLVLILGYFQTARPLQRRPVELPENPAQWPTVDVFIPTYNEPLEVVKPTVYAALNMDWPKEKLNVYLLDDGRRPAFRQFAQEAGVIYMTRPDNSHAKAGNLNHALARSEGEFVAIFDCDHIPTRSFLQVNMGWFLRDPKLALMQTPHHFFSPDPFERNLNNFRTVPNENALFYGLVQDGNDLWNATFFCGSCAVLRRKPLEEIGGIAVETVTEDAHTALRLHRLGYNSAYLKIPQAAGLATESFAAHVGQRIRWARGMAQILRLDNPLRGKGLSVSQRLCYGNAMLHFLSGIPRLVFLSAPLAFLLLHAYIIYAPALLILLYVAPHLIHASITNSRIQGKYRYSFWAEIYETALAWYIARPTTTALIAPHKGSFNVTAKGGLIAEEHFDWRISKPFLVLTVLNLLGIIVGLGRLVGGPEHEVGTVLLNLAWASYNLLILGAALGVAMEARQVRRAHRVDFLIPAALLLPNGQHLSAEIQNFSLDGLSLSCKDDADLKIGASVQVSLRPGLRSYAFPATLVRLEGSSLGLQFHKLTPQQEADLVKCTFGRADIWMDWAANRPHDRPLHSLKAVILKGMAGYQRLFHYALPSHAQPLIRQTRRLLKYFSTYLPRRPMAQSHRATLRKTP</sequence>
<evidence type="ECO:0000256" key="3">
    <source>
        <dbReference type="ARBA" id="ARBA00022519"/>
    </source>
</evidence>
<comment type="catalytic activity">
    <reaction evidence="10 11">
        <text>[(1-&gt;4)-beta-D-glucosyl](n) + UDP-alpha-D-glucose = [(1-&gt;4)-beta-D-glucosyl](n+1) + UDP + H(+)</text>
        <dbReference type="Rhea" id="RHEA:19929"/>
        <dbReference type="Rhea" id="RHEA-COMP:10033"/>
        <dbReference type="Rhea" id="RHEA-COMP:10034"/>
        <dbReference type="ChEBI" id="CHEBI:15378"/>
        <dbReference type="ChEBI" id="CHEBI:18246"/>
        <dbReference type="ChEBI" id="CHEBI:58223"/>
        <dbReference type="ChEBI" id="CHEBI:58885"/>
        <dbReference type="EC" id="2.4.1.12"/>
    </reaction>
</comment>
<dbReference type="EC" id="2.4.1.12" evidence="11"/>
<keyword evidence="3 11" id="KW-0997">Cell inner membrane</keyword>
<proteinExistence type="predicted"/>
<evidence type="ECO:0000256" key="5">
    <source>
        <dbReference type="ARBA" id="ARBA00022679"/>
    </source>
</evidence>
<dbReference type="UniPathway" id="UPA00694"/>
<protein>
    <recommendedName>
        <fullName evidence="11">Cellulose synthase catalytic subunit [UDP-forming]</fullName>
        <ecNumber evidence="11">2.4.1.12</ecNumber>
    </recommendedName>
</protein>
<evidence type="ECO:0000256" key="1">
    <source>
        <dbReference type="ARBA" id="ARBA00004429"/>
    </source>
</evidence>
<evidence type="ECO:0000256" key="8">
    <source>
        <dbReference type="ARBA" id="ARBA00022989"/>
    </source>
</evidence>
<feature type="transmembrane region" description="Helical" evidence="12">
    <location>
        <begin position="524"/>
        <end position="546"/>
    </location>
</feature>
<dbReference type="PRINTS" id="PR01439">
    <property type="entry name" value="CELLSNTHASEA"/>
</dbReference>
<evidence type="ECO:0000256" key="12">
    <source>
        <dbReference type="SAM" id="Phobius"/>
    </source>
</evidence>
<comment type="pathway">
    <text evidence="11">Glycan metabolism; bacterial cellulose biosynthesis.</text>
</comment>
<dbReference type="InterPro" id="IPR009875">
    <property type="entry name" value="PilZ_domain"/>
</dbReference>
<evidence type="ECO:0000259" key="14">
    <source>
        <dbReference type="Pfam" id="PF07238"/>
    </source>
</evidence>
<dbReference type="AlphaFoldDB" id="A0A3B1AYZ4"/>
<feature type="domain" description="PilZ" evidence="14">
    <location>
        <begin position="665"/>
        <end position="761"/>
    </location>
</feature>
<evidence type="ECO:0000256" key="9">
    <source>
        <dbReference type="ARBA" id="ARBA00023136"/>
    </source>
</evidence>
<feature type="transmembrane region" description="Helical" evidence="12">
    <location>
        <begin position="201"/>
        <end position="223"/>
    </location>
</feature>
<comment type="subcellular location">
    <subcellularLocation>
        <location evidence="1">Cell inner membrane</location>
        <topology evidence="1">Multi-pass membrane protein</topology>
    </subcellularLocation>
</comment>
<dbReference type="PANTHER" id="PTHR43867:SF2">
    <property type="entry name" value="CELLULOSE SYNTHASE CATALYTIC SUBUNIT A [UDP-FORMING]"/>
    <property type="match status" value="1"/>
</dbReference>
<reference evidence="15" key="1">
    <citation type="submission" date="2018-06" db="EMBL/GenBank/DDBJ databases">
        <authorList>
            <person name="Zhirakovskaya E."/>
        </authorList>
    </citation>
    <scope>NUCLEOTIDE SEQUENCE</scope>
</reference>
<dbReference type="PANTHER" id="PTHR43867">
    <property type="entry name" value="CELLULOSE SYNTHASE CATALYTIC SUBUNIT A [UDP-FORMING]"/>
    <property type="match status" value="1"/>
</dbReference>
<comment type="cofactor">
    <cofactor evidence="11">
        <name>Mg(2+)</name>
        <dbReference type="ChEBI" id="CHEBI:18420"/>
    </cofactor>
</comment>
<dbReference type="SUPFAM" id="SSF141371">
    <property type="entry name" value="PilZ domain-like"/>
    <property type="match status" value="1"/>
</dbReference>
<dbReference type="NCBIfam" id="NF008558">
    <property type="entry name" value="PRK11498.1"/>
    <property type="match status" value="1"/>
</dbReference>
<feature type="domain" description="Glycosyltransferase 2-like" evidence="13">
    <location>
        <begin position="248"/>
        <end position="418"/>
    </location>
</feature>
<dbReference type="SUPFAM" id="SSF53448">
    <property type="entry name" value="Nucleotide-diphospho-sugar transferases"/>
    <property type="match status" value="1"/>
</dbReference>
<evidence type="ECO:0000259" key="13">
    <source>
        <dbReference type="Pfam" id="PF00535"/>
    </source>
</evidence>
<dbReference type="Gene3D" id="3.90.550.10">
    <property type="entry name" value="Spore Coat Polysaccharide Biosynthesis Protein SpsA, Chain A"/>
    <property type="match status" value="1"/>
</dbReference>
<keyword evidence="7 11" id="KW-0135">Cellulose biosynthesis</keyword>
<keyword evidence="2 11" id="KW-1003">Cell membrane</keyword>
<dbReference type="FunFam" id="3.90.550.10:FF:000061">
    <property type="entry name" value="Cellulose synthase catalytic subunit [UDP-forming]"/>
    <property type="match status" value="1"/>
</dbReference>
<evidence type="ECO:0000256" key="7">
    <source>
        <dbReference type="ARBA" id="ARBA00022916"/>
    </source>
</evidence>
<keyword evidence="9 12" id="KW-0472">Membrane</keyword>
<feature type="transmembrane region" description="Helical" evidence="12">
    <location>
        <begin position="610"/>
        <end position="630"/>
    </location>
</feature>
<evidence type="ECO:0000256" key="10">
    <source>
        <dbReference type="ARBA" id="ARBA00048682"/>
    </source>
</evidence>
<name>A0A3B1AYZ4_9ZZZZ</name>
<keyword evidence="11" id="KW-0973">c-di-GMP</keyword>
<keyword evidence="5 11" id="KW-0808">Transferase</keyword>